<gene>
    <name evidence="1" type="ORF">BEI59_02235</name>
</gene>
<dbReference type="EMBL" id="MEHA01000001">
    <property type="protein sequence ID" value="ODR55990.1"/>
    <property type="molecule type" value="Genomic_DNA"/>
</dbReference>
<protein>
    <submittedName>
        <fullName evidence="1">Uncharacterized protein</fullName>
    </submittedName>
</protein>
<evidence type="ECO:0000313" key="2">
    <source>
        <dbReference type="Proteomes" id="UP000094271"/>
    </source>
</evidence>
<comment type="caution">
    <text evidence="1">The sequence shown here is derived from an EMBL/GenBank/DDBJ whole genome shotgun (WGS) entry which is preliminary data.</text>
</comment>
<sequence>MLTTDAINDFKDFIDNIIAYAKVTVNGVSEKKVIHRRERLKDGRVAVYVQITPQVSGKATVQRVQLYNKNNKLWADKAVNIPLNNVQEGVLYRFTFDFTEKEV</sequence>
<proteinExistence type="predicted"/>
<name>A0A1E3UPS5_9FIRM</name>
<dbReference type="OrthoDB" id="2056636at2"/>
<organism evidence="1 2">
    <name type="scientific">Eisenbergiella tayi</name>
    <dbReference type="NCBI Taxonomy" id="1432052"/>
    <lineage>
        <taxon>Bacteria</taxon>
        <taxon>Bacillati</taxon>
        <taxon>Bacillota</taxon>
        <taxon>Clostridia</taxon>
        <taxon>Lachnospirales</taxon>
        <taxon>Lachnospiraceae</taxon>
        <taxon>Eisenbergiella</taxon>
    </lineage>
</organism>
<dbReference type="RefSeq" id="WP_069431172.1">
    <property type="nucleotide sequence ID" value="NZ_MEHA01000001.1"/>
</dbReference>
<dbReference type="AlphaFoldDB" id="A0A1E3UPS5"/>
<evidence type="ECO:0000313" key="1">
    <source>
        <dbReference type="EMBL" id="ODR55990.1"/>
    </source>
</evidence>
<reference evidence="1 2" key="1">
    <citation type="submission" date="2016-08" db="EMBL/GenBank/DDBJ databases">
        <authorList>
            <person name="Seilhamer J.J."/>
        </authorList>
    </citation>
    <scope>NUCLEOTIDE SEQUENCE [LARGE SCALE GENOMIC DNA]</scope>
    <source>
        <strain evidence="1 2">NML150140-1</strain>
    </source>
</reference>
<dbReference type="Proteomes" id="UP000094271">
    <property type="component" value="Unassembled WGS sequence"/>
</dbReference>
<accession>A0A1E3UPS5</accession>